<evidence type="ECO:0000313" key="2">
    <source>
        <dbReference type="Proteomes" id="UP000199518"/>
    </source>
</evidence>
<proteinExistence type="predicted"/>
<reference evidence="2" key="1">
    <citation type="submission" date="2016-10" db="EMBL/GenBank/DDBJ databases">
        <authorList>
            <person name="Varghese N."/>
            <person name="Submissions S."/>
        </authorList>
    </citation>
    <scope>NUCLEOTIDE SEQUENCE [LARGE SCALE GENOMIC DNA]</scope>
    <source>
        <strain evidence="2">DSM 26348</strain>
    </source>
</reference>
<protein>
    <submittedName>
        <fullName evidence="1">Uncharacterized protein</fullName>
    </submittedName>
</protein>
<sequence>MPGSHGLRFDQTQFWVIHRRTEYGPFDYDWSPDLSGMELLYQGVKFGEVCSRQEVFADLREFRLPLRVVHVASVVMGCVVLGVSGGYNDAEKKALLVKTLQEFNCHDFVPKAA</sequence>
<keyword evidence="2" id="KW-1185">Reference proteome</keyword>
<name>A0A1I3B2F5_9PLAN</name>
<dbReference type="Proteomes" id="UP000199518">
    <property type="component" value="Unassembled WGS sequence"/>
</dbReference>
<gene>
    <name evidence="1" type="ORF">SAMN05421753_101186</name>
</gene>
<dbReference type="RefSeq" id="WP_092047070.1">
    <property type="nucleotide sequence ID" value="NZ_FOQD01000001.1"/>
</dbReference>
<dbReference type="EMBL" id="FOQD01000001">
    <property type="protein sequence ID" value="SFH56360.1"/>
    <property type="molecule type" value="Genomic_DNA"/>
</dbReference>
<dbReference type="OrthoDB" id="213908at2"/>
<evidence type="ECO:0000313" key="1">
    <source>
        <dbReference type="EMBL" id="SFH56360.1"/>
    </source>
</evidence>
<organism evidence="1 2">
    <name type="scientific">Planctomicrobium piriforme</name>
    <dbReference type="NCBI Taxonomy" id="1576369"/>
    <lineage>
        <taxon>Bacteria</taxon>
        <taxon>Pseudomonadati</taxon>
        <taxon>Planctomycetota</taxon>
        <taxon>Planctomycetia</taxon>
        <taxon>Planctomycetales</taxon>
        <taxon>Planctomycetaceae</taxon>
        <taxon>Planctomicrobium</taxon>
    </lineage>
</organism>
<accession>A0A1I3B2F5</accession>
<dbReference type="AlphaFoldDB" id="A0A1I3B2F5"/>